<dbReference type="Proteomes" id="UP000608420">
    <property type="component" value="Unassembled WGS sequence"/>
</dbReference>
<protein>
    <recommendedName>
        <fullName evidence="7">Ammonium transporter AmtB-like domain-containing protein</fullName>
    </recommendedName>
</protein>
<evidence type="ECO:0000313" key="9">
    <source>
        <dbReference type="Proteomes" id="UP000608420"/>
    </source>
</evidence>
<dbReference type="SUPFAM" id="SSF111352">
    <property type="entry name" value="Ammonium transporter"/>
    <property type="match status" value="1"/>
</dbReference>
<dbReference type="InterPro" id="IPR024041">
    <property type="entry name" value="NH4_transpt_AmtB-like_dom"/>
</dbReference>
<keyword evidence="6" id="KW-0732">Signal</keyword>
<name>A0ABQ1VR25_9BACL</name>
<feature type="domain" description="Ammonium transporter AmtB-like" evidence="7">
    <location>
        <begin position="41"/>
        <end position="75"/>
    </location>
</feature>
<gene>
    <name evidence="8" type="ORF">GCM10010913_11290</name>
</gene>
<dbReference type="Gene3D" id="1.10.3430.10">
    <property type="entry name" value="Ammonium transporter AmtB like domains"/>
    <property type="match status" value="1"/>
</dbReference>
<evidence type="ECO:0000256" key="6">
    <source>
        <dbReference type="SAM" id="SignalP"/>
    </source>
</evidence>
<feature type="signal peptide" evidence="6">
    <location>
        <begin position="1"/>
        <end position="24"/>
    </location>
</feature>
<proteinExistence type="predicted"/>
<accession>A0ABQ1VR25</accession>
<keyword evidence="4 5" id="KW-0472">Membrane</keyword>
<keyword evidence="9" id="KW-1185">Reference proteome</keyword>
<feature type="transmembrane region" description="Helical" evidence="5">
    <location>
        <begin position="40"/>
        <end position="60"/>
    </location>
</feature>
<evidence type="ECO:0000256" key="2">
    <source>
        <dbReference type="ARBA" id="ARBA00022692"/>
    </source>
</evidence>
<dbReference type="EMBL" id="BMIW01000006">
    <property type="protein sequence ID" value="GGF91568.1"/>
    <property type="molecule type" value="Genomic_DNA"/>
</dbReference>
<dbReference type="Pfam" id="PF00909">
    <property type="entry name" value="Ammonium_transp"/>
    <property type="match status" value="1"/>
</dbReference>
<feature type="chain" id="PRO_5045515118" description="Ammonium transporter AmtB-like domain-containing protein" evidence="6">
    <location>
        <begin position="25"/>
        <end position="83"/>
    </location>
</feature>
<evidence type="ECO:0000256" key="4">
    <source>
        <dbReference type="ARBA" id="ARBA00023136"/>
    </source>
</evidence>
<sequence length="83" mass="8920">MRKKWVYGLLVWIAGLSNPVSAYAAESKVSGEVLQVGINSVFVFIAAMLVFFMQAGFALLEAGSLRMKNAGHVAGKMVRAGWA</sequence>
<keyword evidence="3 5" id="KW-1133">Transmembrane helix</keyword>
<dbReference type="RefSeq" id="WP_120460866.1">
    <property type="nucleotide sequence ID" value="NZ_BMIW01000006.1"/>
</dbReference>
<evidence type="ECO:0000256" key="1">
    <source>
        <dbReference type="ARBA" id="ARBA00004141"/>
    </source>
</evidence>
<dbReference type="InterPro" id="IPR029020">
    <property type="entry name" value="Ammonium/urea_transptr"/>
</dbReference>
<evidence type="ECO:0000313" key="8">
    <source>
        <dbReference type="EMBL" id="GGF91568.1"/>
    </source>
</evidence>
<comment type="subcellular location">
    <subcellularLocation>
        <location evidence="1">Membrane</location>
        <topology evidence="1">Multi-pass membrane protein</topology>
    </subcellularLocation>
</comment>
<evidence type="ECO:0000256" key="3">
    <source>
        <dbReference type="ARBA" id="ARBA00022989"/>
    </source>
</evidence>
<organism evidence="8 9">
    <name type="scientific">Paenibacillus aceti</name>
    <dbReference type="NCBI Taxonomy" id="1820010"/>
    <lineage>
        <taxon>Bacteria</taxon>
        <taxon>Bacillati</taxon>
        <taxon>Bacillota</taxon>
        <taxon>Bacilli</taxon>
        <taxon>Bacillales</taxon>
        <taxon>Paenibacillaceae</taxon>
        <taxon>Paenibacillus</taxon>
    </lineage>
</organism>
<reference evidence="9" key="1">
    <citation type="journal article" date="2019" name="Int. J. Syst. Evol. Microbiol.">
        <title>The Global Catalogue of Microorganisms (GCM) 10K type strain sequencing project: providing services to taxonomists for standard genome sequencing and annotation.</title>
        <authorList>
            <consortium name="The Broad Institute Genomics Platform"/>
            <consortium name="The Broad Institute Genome Sequencing Center for Infectious Disease"/>
            <person name="Wu L."/>
            <person name="Ma J."/>
        </authorList>
    </citation>
    <scope>NUCLEOTIDE SEQUENCE [LARGE SCALE GENOMIC DNA]</scope>
    <source>
        <strain evidence="9">CGMCC 1.15420</strain>
    </source>
</reference>
<keyword evidence="2 5" id="KW-0812">Transmembrane</keyword>
<evidence type="ECO:0000256" key="5">
    <source>
        <dbReference type="SAM" id="Phobius"/>
    </source>
</evidence>
<evidence type="ECO:0000259" key="7">
    <source>
        <dbReference type="Pfam" id="PF00909"/>
    </source>
</evidence>
<comment type="caution">
    <text evidence="8">The sequence shown here is derived from an EMBL/GenBank/DDBJ whole genome shotgun (WGS) entry which is preliminary data.</text>
</comment>